<reference evidence="2" key="1">
    <citation type="submission" date="2020-02" db="EMBL/GenBank/DDBJ databases">
        <authorList>
            <person name="Shen X.-R."/>
            <person name="Zhang Y.-X."/>
        </authorList>
    </citation>
    <scope>NUCLEOTIDE SEQUENCE</scope>
    <source>
        <strain evidence="2">SYP-B3998</strain>
    </source>
</reference>
<comment type="caution">
    <text evidence="2">The sequence shown here is derived from an EMBL/GenBank/DDBJ whole genome shotgun (WGS) entry which is preliminary data.</text>
</comment>
<proteinExistence type="predicted"/>
<dbReference type="AlphaFoldDB" id="A0A6G4A5Z8"/>
<sequence>MSLQFFDIDNSFAKDAIAQAAKAGIMNGDATGSFKPDESSTRAEALTVVLNA</sequence>
<accession>A0A6G4A5Z8</accession>
<gene>
    <name evidence="2" type="ORF">GK047_27735</name>
</gene>
<name>A0A6G4A5Z8_9BACL</name>
<dbReference type="InterPro" id="IPR001119">
    <property type="entry name" value="SLH_dom"/>
</dbReference>
<dbReference type="PROSITE" id="PS51272">
    <property type="entry name" value="SLH"/>
    <property type="match status" value="1"/>
</dbReference>
<protein>
    <submittedName>
        <fullName evidence="2">S-layer homology domain-containing protein</fullName>
    </submittedName>
</protein>
<evidence type="ECO:0000313" key="2">
    <source>
        <dbReference type="EMBL" id="NEW09718.1"/>
    </source>
</evidence>
<dbReference type="RefSeq" id="WP_163953863.1">
    <property type="nucleotide sequence ID" value="NZ_JAAIKC010000022.1"/>
</dbReference>
<dbReference type="Pfam" id="PF00395">
    <property type="entry name" value="SLH"/>
    <property type="match status" value="1"/>
</dbReference>
<evidence type="ECO:0000259" key="1">
    <source>
        <dbReference type="PROSITE" id="PS51272"/>
    </source>
</evidence>
<dbReference type="EMBL" id="JAAIKC010000022">
    <property type="protein sequence ID" value="NEW09718.1"/>
    <property type="molecule type" value="Genomic_DNA"/>
</dbReference>
<feature type="domain" description="SLH" evidence="1">
    <location>
        <begin position="1"/>
        <end position="52"/>
    </location>
</feature>
<organism evidence="2">
    <name type="scientific">Paenibacillus sp. SYP-B3998</name>
    <dbReference type="NCBI Taxonomy" id="2678564"/>
    <lineage>
        <taxon>Bacteria</taxon>
        <taxon>Bacillati</taxon>
        <taxon>Bacillota</taxon>
        <taxon>Bacilli</taxon>
        <taxon>Bacillales</taxon>
        <taxon>Paenibacillaceae</taxon>
        <taxon>Paenibacillus</taxon>
    </lineage>
</organism>